<dbReference type="Proteomes" id="UP001500984">
    <property type="component" value="Unassembled WGS sequence"/>
</dbReference>
<reference evidence="5" key="1">
    <citation type="journal article" date="2019" name="Int. J. Syst. Evol. Microbiol.">
        <title>The Global Catalogue of Microorganisms (GCM) 10K type strain sequencing project: providing services to taxonomists for standard genome sequencing and annotation.</title>
        <authorList>
            <consortium name="The Broad Institute Genomics Platform"/>
            <consortium name="The Broad Institute Genome Sequencing Center for Infectious Disease"/>
            <person name="Wu L."/>
            <person name="Ma J."/>
        </authorList>
    </citation>
    <scope>NUCLEOTIDE SEQUENCE [LARGE SCALE GENOMIC DNA]</scope>
    <source>
        <strain evidence="5">JCM 15900</strain>
    </source>
</reference>
<dbReference type="InterPro" id="IPR014748">
    <property type="entry name" value="Enoyl-CoA_hydra_C"/>
</dbReference>
<dbReference type="InterPro" id="IPR001753">
    <property type="entry name" value="Enoyl-CoA_hydra/iso"/>
</dbReference>
<comment type="similarity">
    <text evidence="1 2">Belongs to the enoyl-CoA hydratase/isomerase family.</text>
</comment>
<dbReference type="InterPro" id="IPR018376">
    <property type="entry name" value="Enoyl-CoA_hyd/isom_CS"/>
</dbReference>
<evidence type="ECO:0000256" key="1">
    <source>
        <dbReference type="ARBA" id="ARBA00005254"/>
    </source>
</evidence>
<gene>
    <name evidence="4" type="ORF">GCM10009823_11420</name>
</gene>
<proteinExistence type="inferred from homology"/>
<dbReference type="PANTHER" id="PTHR43459:SF1">
    <property type="entry name" value="EG:BACN32G11.4 PROTEIN"/>
    <property type="match status" value="1"/>
</dbReference>
<evidence type="ECO:0000256" key="3">
    <source>
        <dbReference type="SAM" id="MobiDB-lite"/>
    </source>
</evidence>
<dbReference type="Gene3D" id="1.10.12.10">
    <property type="entry name" value="Lyase 2-enoyl-coa Hydratase, Chain A, domain 2"/>
    <property type="match status" value="1"/>
</dbReference>
<feature type="compositionally biased region" description="Basic and acidic residues" evidence="3">
    <location>
        <begin position="7"/>
        <end position="16"/>
    </location>
</feature>
<dbReference type="Gene3D" id="3.90.226.10">
    <property type="entry name" value="2-enoyl-CoA Hydratase, Chain A, domain 1"/>
    <property type="match status" value="1"/>
</dbReference>
<dbReference type="PROSITE" id="PS00166">
    <property type="entry name" value="ENOYL_COA_HYDRATASE"/>
    <property type="match status" value="1"/>
</dbReference>
<dbReference type="SUPFAM" id="SSF52096">
    <property type="entry name" value="ClpP/crotonase"/>
    <property type="match status" value="1"/>
</dbReference>
<evidence type="ECO:0000313" key="4">
    <source>
        <dbReference type="EMBL" id="GAA2093241.1"/>
    </source>
</evidence>
<dbReference type="InterPro" id="IPR029045">
    <property type="entry name" value="ClpP/crotonase-like_dom_sf"/>
</dbReference>
<feature type="region of interest" description="Disordered" evidence="3">
    <location>
        <begin position="1"/>
        <end position="23"/>
    </location>
</feature>
<dbReference type="Pfam" id="PF00378">
    <property type="entry name" value="ECH_1"/>
    <property type="match status" value="1"/>
</dbReference>
<organism evidence="4 5">
    <name type="scientific">Brevibacterium salitolerans</name>
    <dbReference type="NCBI Taxonomy" id="1403566"/>
    <lineage>
        <taxon>Bacteria</taxon>
        <taxon>Bacillati</taxon>
        <taxon>Actinomycetota</taxon>
        <taxon>Actinomycetes</taxon>
        <taxon>Micrococcales</taxon>
        <taxon>Brevibacteriaceae</taxon>
        <taxon>Brevibacterium</taxon>
    </lineage>
</organism>
<name>A0ABP5I3I2_9MICO</name>
<dbReference type="PANTHER" id="PTHR43459">
    <property type="entry name" value="ENOYL-COA HYDRATASE"/>
    <property type="match status" value="1"/>
</dbReference>
<comment type="caution">
    <text evidence="4">The sequence shown here is derived from an EMBL/GenBank/DDBJ whole genome shotgun (WGS) entry which is preliminary data.</text>
</comment>
<accession>A0ABP5I3I2</accession>
<sequence>MSGAERTGADRHDPTASRDGAVRGGAGADFAVLEVVERELRDGVLYVRMNRPEAKNALSVELRADLRTAFLEAHDDPRVRCLVLTGSGGSFSAGGDVKRMGGPSTPAHNAGRIALGRELAELLRGVRKPTLAAVEGHAVGAGFGLALATDMILVSESARFQYGFIKRGLAPDSSVPYLLGQQIGTRTAMYYGMTGEVIDAARAMELGIAVRSFAPEEFADGVHAFARSMAEGPTQALFATRKAVQAAADLSFAQTWDFESFASAVTSTTQDHKNSVAAFKAKTPVRFQGE</sequence>
<dbReference type="CDD" id="cd06558">
    <property type="entry name" value="crotonase-like"/>
    <property type="match status" value="1"/>
</dbReference>
<evidence type="ECO:0000256" key="2">
    <source>
        <dbReference type="RuleBase" id="RU003707"/>
    </source>
</evidence>
<protein>
    <submittedName>
        <fullName evidence="4">Enoyl-CoA hydratase</fullName>
    </submittedName>
</protein>
<keyword evidence="5" id="KW-1185">Reference proteome</keyword>
<evidence type="ECO:0000313" key="5">
    <source>
        <dbReference type="Proteomes" id="UP001500984"/>
    </source>
</evidence>
<dbReference type="RefSeq" id="WP_291791605.1">
    <property type="nucleotide sequence ID" value="NZ_BAAAPZ010000004.1"/>
</dbReference>
<dbReference type="EMBL" id="BAAAPZ010000004">
    <property type="protein sequence ID" value="GAA2093241.1"/>
    <property type="molecule type" value="Genomic_DNA"/>
</dbReference>